<gene>
    <name evidence="1" type="ORF">J5V96_01965</name>
</gene>
<dbReference type="InterPro" id="IPR015018">
    <property type="entry name" value="DUF1905"/>
</dbReference>
<accession>A0A939QP16</accession>
<sequence length="93" mass="10397">MWEFDAELIHWRGPAPFVFAPLTPELSDEVKDAARGLMYWGQVPVTATIGATTFETAMWPKDGRFLLPIKVAVQRAERLDVGDPVSVRLSLRG</sequence>
<evidence type="ECO:0000313" key="2">
    <source>
        <dbReference type="Proteomes" id="UP000680132"/>
    </source>
</evidence>
<evidence type="ECO:0000313" key="1">
    <source>
        <dbReference type="EMBL" id="MBO3662273.1"/>
    </source>
</evidence>
<dbReference type="Pfam" id="PF08922">
    <property type="entry name" value="DUF1905"/>
    <property type="match status" value="1"/>
</dbReference>
<dbReference type="EMBL" id="JAGFOA010000001">
    <property type="protein sequence ID" value="MBO3662273.1"/>
    <property type="molecule type" value="Genomic_DNA"/>
</dbReference>
<dbReference type="Gene3D" id="2.40.30.100">
    <property type="entry name" value="AF2212/PG0164-like"/>
    <property type="match status" value="1"/>
</dbReference>
<protein>
    <submittedName>
        <fullName evidence="1">DUF1905 domain-containing protein</fullName>
    </submittedName>
</protein>
<comment type="caution">
    <text evidence="1">The sequence shown here is derived from an EMBL/GenBank/DDBJ whole genome shotgun (WGS) entry which is preliminary data.</text>
</comment>
<reference evidence="1" key="1">
    <citation type="submission" date="2021-03" db="EMBL/GenBank/DDBJ databases">
        <title>Microbacterium sp. nov., a novel actinobacterium isolated from cow dung.</title>
        <authorList>
            <person name="Zhang L."/>
        </authorList>
    </citation>
    <scope>NUCLEOTIDE SEQUENCE</scope>
    <source>
        <strain evidence="1">NEAU-LLB</strain>
    </source>
</reference>
<dbReference type="Proteomes" id="UP000680132">
    <property type="component" value="Unassembled WGS sequence"/>
</dbReference>
<organism evidence="1 2">
    <name type="scientific">Microbacterium stercoris</name>
    <dbReference type="NCBI Taxonomy" id="2820289"/>
    <lineage>
        <taxon>Bacteria</taxon>
        <taxon>Bacillati</taxon>
        <taxon>Actinomycetota</taxon>
        <taxon>Actinomycetes</taxon>
        <taxon>Micrococcales</taxon>
        <taxon>Microbacteriaceae</taxon>
        <taxon>Microbacterium</taxon>
    </lineage>
</organism>
<dbReference type="InterPro" id="IPR037079">
    <property type="entry name" value="AF2212/PG0164-like_sf"/>
</dbReference>
<dbReference type="AlphaFoldDB" id="A0A939QP16"/>
<dbReference type="SUPFAM" id="SSF141694">
    <property type="entry name" value="AF2212/PG0164-like"/>
    <property type="match status" value="1"/>
</dbReference>
<name>A0A939QP16_9MICO</name>
<keyword evidence="2" id="KW-1185">Reference proteome</keyword>
<proteinExistence type="predicted"/>
<dbReference type="RefSeq" id="WP_208499968.1">
    <property type="nucleotide sequence ID" value="NZ_JAGFOA010000001.1"/>
</dbReference>